<keyword evidence="2" id="KW-1185">Reference proteome</keyword>
<proteinExistence type="predicted"/>
<gene>
    <name evidence="1" type="ORF">LARSCL_LOCUS9039</name>
</gene>
<evidence type="ECO:0000313" key="1">
    <source>
        <dbReference type="EMBL" id="CAL1277144.1"/>
    </source>
</evidence>
<name>A0AAV2A2V6_9ARAC</name>
<evidence type="ECO:0000313" key="2">
    <source>
        <dbReference type="Proteomes" id="UP001497382"/>
    </source>
</evidence>
<protein>
    <submittedName>
        <fullName evidence="1">Uncharacterized protein</fullName>
    </submittedName>
</protein>
<reference evidence="1 2" key="1">
    <citation type="submission" date="2024-04" db="EMBL/GenBank/DDBJ databases">
        <authorList>
            <person name="Rising A."/>
            <person name="Reimegard J."/>
            <person name="Sonavane S."/>
            <person name="Akerstrom W."/>
            <person name="Nylinder S."/>
            <person name="Hedman E."/>
            <person name="Kallberg Y."/>
        </authorList>
    </citation>
    <scope>NUCLEOTIDE SEQUENCE [LARGE SCALE GENOMIC DNA]</scope>
</reference>
<accession>A0AAV2A2V6</accession>
<organism evidence="1 2">
    <name type="scientific">Larinioides sclopetarius</name>
    <dbReference type="NCBI Taxonomy" id="280406"/>
    <lineage>
        <taxon>Eukaryota</taxon>
        <taxon>Metazoa</taxon>
        <taxon>Ecdysozoa</taxon>
        <taxon>Arthropoda</taxon>
        <taxon>Chelicerata</taxon>
        <taxon>Arachnida</taxon>
        <taxon>Araneae</taxon>
        <taxon>Araneomorphae</taxon>
        <taxon>Entelegynae</taxon>
        <taxon>Araneoidea</taxon>
        <taxon>Araneidae</taxon>
        <taxon>Larinioides</taxon>
    </lineage>
</organism>
<dbReference type="EMBL" id="CAXIEN010000099">
    <property type="protein sequence ID" value="CAL1277144.1"/>
    <property type="molecule type" value="Genomic_DNA"/>
</dbReference>
<comment type="caution">
    <text evidence="1">The sequence shown here is derived from an EMBL/GenBank/DDBJ whole genome shotgun (WGS) entry which is preliminary data.</text>
</comment>
<dbReference type="AlphaFoldDB" id="A0AAV2A2V6"/>
<sequence>MPWPLRKKTQNQTSELMIIDEDIGLGCCSILPLLVVGPRLENLIISTFYRFLWIRKPVRNGTR</sequence>
<feature type="non-terminal residue" evidence="1">
    <location>
        <position position="63"/>
    </location>
</feature>
<dbReference type="Proteomes" id="UP001497382">
    <property type="component" value="Unassembled WGS sequence"/>
</dbReference>